<reference evidence="1 2" key="1">
    <citation type="journal article" date="2022" name="Allergy">
        <title>Genome assembly and annotation of Periplaneta americana reveal a comprehensive cockroach allergen profile.</title>
        <authorList>
            <person name="Wang L."/>
            <person name="Xiong Q."/>
            <person name="Saelim N."/>
            <person name="Wang L."/>
            <person name="Nong W."/>
            <person name="Wan A.T."/>
            <person name="Shi M."/>
            <person name="Liu X."/>
            <person name="Cao Q."/>
            <person name="Hui J.H.L."/>
            <person name="Sookrung N."/>
            <person name="Leung T.F."/>
            <person name="Tungtrongchitr A."/>
            <person name="Tsui S.K.W."/>
        </authorList>
    </citation>
    <scope>NUCLEOTIDE SEQUENCE [LARGE SCALE GENOMIC DNA]</scope>
    <source>
        <strain evidence="1">PWHHKU_190912</strain>
    </source>
</reference>
<evidence type="ECO:0000313" key="2">
    <source>
        <dbReference type="Proteomes" id="UP001148838"/>
    </source>
</evidence>
<accession>A0ABQ8SU41</accession>
<evidence type="ECO:0000313" key="1">
    <source>
        <dbReference type="EMBL" id="KAJ4437286.1"/>
    </source>
</evidence>
<comment type="caution">
    <text evidence="1">The sequence shown here is derived from an EMBL/GenBank/DDBJ whole genome shotgun (WGS) entry which is preliminary data.</text>
</comment>
<dbReference type="Proteomes" id="UP001148838">
    <property type="component" value="Unassembled WGS sequence"/>
</dbReference>
<proteinExistence type="predicted"/>
<organism evidence="1 2">
    <name type="scientific">Periplaneta americana</name>
    <name type="common">American cockroach</name>
    <name type="synonym">Blatta americana</name>
    <dbReference type="NCBI Taxonomy" id="6978"/>
    <lineage>
        <taxon>Eukaryota</taxon>
        <taxon>Metazoa</taxon>
        <taxon>Ecdysozoa</taxon>
        <taxon>Arthropoda</taxon>
        <taxon>Hexapoda</taxon>
        <taxon>Insecta</taxon>
        <taxon>Pterygota</taxon>
        <taxon>Neoptera</taxon>
        <taxon>Polyneoptera</taxon>
        <taxon>Dictyoptera</taxon>
        <taxon>Blattodea</taxon>
        <taxon>Blattoidea</taxon>
        <taxon>Blattidae</taxon>
        <taxon>Blattinae</taxon>
        <taxon>Periplaneta</taxon>
    </lineage>
</organism>
<name>A0ABQ8SU41_PERAM</name>
<gene>
    <name evidence="1" type="ORF">ANN_17424</name>
</gene>
<sequence>MVGLCEGGNEPPGFLKVPPAWLSRLRHLPAGLKLRSGADRCKPIRMSIAMASIEKHVYYVIQLTTRSAVIVEESERCGGEAWASQQVLCSSEASFETGVRLECVRSCVSVRSPEFEYSGSQLEDLSSKFSGLSLKVWGSRYCELE</sequence>
<protein>
    <submittedName>
        <fullName evidence="1">Uncharacterized protein</fullName>
    </submittedName>
</protein>
<dbReference type="EMBL" id="JAJSOF020000021">
    <property type="protein sequence ID" value="KAJ4437286.1"/>
    <property type="molecule type" value="Genomic_DNA"/>
</dbReference>
<keyword evidence="2" id="KW-1185">Reference proteome</keyword>